<dbReference type="InterPro" id="IPR013131">
    <property type="entry name" value="Mannitol_DH_N"/>
</dbReference>
<feature type="binding site" evidence="7">
    <location>
        <begin position="4"/>
        <end position="15"/>
    </location>
    <ligand>
        <name>NAD(+)</name>
        <dbReference type="ChEBI" id="CHEBI:57540"/>
    </ligand>
</feature>
<dbReference type="GO" id="GO:0008926">
    <property type="term" value="F:mannitol-1-phosphate 5-dehydrogenase activity"/>
    <property type="evidence" value="ECO:0007669"/>
    <property type="project" value="UniProtKB-UniRule"/>
</dbReference>
<dbReference type="Pfam" id="PF08125">
    <property type="entry name" value="Mannitol_dh_C"/>
    <property type="match status" value="1"/>
</dbReference>
<dbReference type="Gene3D" id="1.10.1040.10">
    <property type="entry name" value="N-(1-d-carboxylethyl)-l-norvaline Dehydrogenase, domain 2"/>
    <property type="match status" value="1"/>
</dbReference>
<gene>
    <name evidence="7" type="primary">mtlD</name>
    <name evidence="10" type="ORF">SAMN02746064_01914</name>
</gene>
<evidence type="ECO:0000313" key="11">
    <source>
        <dbReference type="Proteomes" id="UP000184251"/>
    </source>
</evidence>
<dbReference type="AlphaFoldDB" id="A0A1M4Z1E0"/>
<dbReference type="SUPFAM" id="SSF51735">
    <property type="entry name" value="NAD(P)-binding Rossmann-fold domains"/>
    <property type="match status" value="1"/>
</dbReference>
<dbReference type="GO" id="GO:0005829">
    <property type="term" value="C:cytosol"/>
    <property type="evidence" value="ECO:0007669"/>
    <property type="project" value="TreeGrafter"/>
</dbReference>
<name>A0A1M4Z1E0_9FIRM</name>
<dbReference type="HAMAP" id="MF_00196">
    <property type="entry name" value="Mannitol_dehydrog"/>
    <property type="match status" value="1"/>
</dbReference>
<keyword evidence="5 7" id="KW-0520">NAD</keyword>
<protein>
    <recommendedName>
        <fullName evidence="3 7">Mannitol-1-phosphate 5-dehydrogenase</fullName>
        <ecNumber evidence="2 7">1.1.1.17</ecNumber>
    </recommendedName>
</protein>
<dbReference type="InterPro" id="IPR023028">
    <property type="entry name" value="Mannitol_1_phos_5_DH"/>
</dbReference>
<comment type="similarity">
    <text evidence="1 7">Belongs to the mannitol dehydrogenase family.</text>
</comment>
<evidence type="ECO:0000256" key="2">
    <source>
        <dbReference type="ARBA" id="ARBA00012939"/>
    </source>
</evidence>
<dbReference type="PRINTS" id="PR00084">
    <property type="entry name" value="MTLDHDRGNASE"/>
</dbReference>
<feature type="domain" description="Mannitol dehydrogenase N-terminal" evidence="8">
    <location>
        <begin position="3"/>
        <end position="191"/>
    </location>
</feature>
<dbReference type="EMBL" id="FQTU01000015">
    <property type="protein sequence ID" value="SHF11884.1"/>
    <property type="molecule type" value="Genomic_DNA"/>
</dbReference>
<dbReference type="GO" id="GO:0019592">
    <property type="term" value="P:mannitol catabolic process"/>
    <property type="evidence" value="ECO:0007669"/>
    <property type="project" value="TreeGrafter"/>
</dbReference>
<sequence length="392" mass="44325">MLKAVHFGAGNIGRGLIGELLNKDGFEITFIDINQELIDYLNANGKYVIEYADGKGTQVEIDSVSALNILADEKDIIDRILEADLITTSIGMENIEKISKLMAKCLVARGLTNKKIDLIANENAINATDRLKNEIQNQVSEDVWKMILSNTGFVNSAIDRQALSKEVNGLNIPVVEPYREWVVEKSKFKNAYVLKQLKNLVCVDDLKPYIERKLYIVNAGHAIAAYIGYIFEKKTVQESLADEKIFEFVRKVMLINSRYLKSEYSMNDKDLESFIESTLQRHKSPYVEDEVSRVARSPMRKLGADERIVGPILKLRKLGQFPKESIITVAAVLSYRDKDDSEAVEMEGLLSRLGTELFLKTHCGIKDKKIIKAIEQAVDDIRKNRDSIFEGI</sequence>
<evidence type="ECO:0000256" key="3">
    <source>
        <dbReference type="ARBA" id="ARBA00016219"/>
    </source>
</evidence>
<dbReference type="Pfam" id="PF01232">
    <property type="entry name" value="Mannitol_dh"/>
    <property type="match status" value="1"/>
</dbReference>
<evidence type="ECO:0000259" key="9">
    <source>
        <dbReference type="Pfam" id="PF08125"/>
    </source>
</evidence>
<dbReference type="InterPro" id="IPR013328">
    <property type="entry name" value="6PGD_dom2"/>
</dbReference>
<proteinExistence type="inferred from homology"/>
<dbReference type="PANTHER" id="PTHR30524:SF0">
    <property type="entry name" value="ALTRONATE OXIDOREDUCTASE-RELATED"/>
    <property type="match status" value="1"/>
</dbReference>
<dbReference type="Gene3D" id="3.40.50.720">
    <property type="entry name" value="NAD(P)-binding Rossmann-like Domain"/>
    <property type="match status" value="1"/>
</dbReference>
<dbReference type="RefSeq" id="WP_159432077.1">
    <property type="nucleotide sequence ID" value="NZ_FQTU01000015.1"/>
</dbReference>
<evidence type="ECO:0000256" key="7">
    <source>
        <dbReference type="HAMAP-Rule" id="MF_00196"/>
    </source>
</evidence>
<dbReference type="InterPro" id="IPR013118">
    <property type="entry name" value="Mannitol_DH_C"/>
</dbReference>
<evidence type="ECO:0000256" key="1">
    <source>
        <dbReference type="ARBA" id="ARBA00006541"/>
    </source>
</evidence>
<evidence type="ECO:0000256" key="4">
    <source>
        <dbReference type="ARBA" id="ARBA00023002"/>
    </source>
</evidence>
<evidence type="ECO:0000256" key="5">
    <source>
        <dbReference type="ARBA" id="ARBA00023027"/>
    </source>
</evidence>
<dbReference type="STRING" id="1120975.SAMN02746064_01914"/>
<dbReference type="EC" id="1.1.1.17" evidence="2 7"/>
<organism evidence="10 11">
    <name type="scientific">Alkalibacter saccharofermentans DSM 14828</name>
    <dbReference type="NCBI Taxonomy" id="1120975"/>
    <lineage>
        <taxon>Bacteria</taxon>
        <taxon>Bacillati</taxon>
        <taxon>Bacillota</taxon>
        <taxon>Clostridia</taxon>
        <taxon>Eubacteriales</taxon>
        <taxon>Eubacteriaceae</taxon>
        <taxon>Alkalibacter</taxon>
    </lineage>
</organism>
<dbReference type="PANTHER" id="PTHR30524">
    <property type="entry name" value="MANNITOL-1-PHOSPHATE 5-DEHYDROGENASE"/>
    <property type="match status" value="1"/>
</dbReference>
<feature type="domain" description="Mannitol dehydrogenase C-terminal" evidence="9">
    <location>
        <begin position="205"/>
        <end position="347"/>
    </location>
</feature>
<reference evidence="10 11" key="1">
    <citation type="submission" date="2016-11" db="EMBL/GenBank/DDBJ databases">
        <authorList>
            <person name="Jaros S."/>
            <person name="Januszkiewicz K."/>
            <person name="Wedrychowicz H."/>
        </authorList>
    </citation>
    <scope>NUCLEOTIDE SEQUENCE [LARGE SCALE GENOMIC DNA]</scope>
    <source>
        <strain evidence="10 11">DSM 14828</strain>
    </source>
</reference>
<dbReference type="OrthoDB" id="271711at2"/>
<dbReference type="InterPro" id="IPR000669">
    <property type="entry name" value="Mannitol_DH"/>
</dbReference>
<evidence type="ECO:0000256" key="6">
    <source>
        <dbReference type="ARBA" id="ARBA00048615"/>
    </source>
</evidence>
<dbReference type="InterPro" id="IPR008927">
    <property type="entry name" value="6-PGluconate_DH-like_C_sf"/>
</dbReference>
<dbReference type="Proteomes" id="UP000184251">
    <property type="component" value="Unassembled WGS sequence"/>
</dbReference>
<evidence type="ECO:0000313" key="10">
    <source>
        <dbReference type="EMBL" id="SHF11884.1"/>
    </source>
</evidence>
<evidence type="ECO:0000259" key="8">
    <source>
        <dbReference type="Pfam" id="PF01232"/>
    </source>
</evidence>
<dbReference type="InterPro" id="IPR036291">
    <property type="entry name" value="NAD(P)-bd_dom_sf"/>
</dbReference>
<keyword evidence="11" id="KW-1185">Reference proteome</keyword>
<keyword evidence="4 7" id="KW-0560">Oxidoreductase</keyword>
<accession>A0A1M4Z1E0</accession>
<dbReference type="SUPFAM" id="SSF48179">
    <property type="entry name" value="6-phosphogluconate dehydrogenase C-terminal domain-like"/>
    <property type="match status" value="1"/>
</dbReference>
<comment type="catalytic activity">
    <reaction evidence="6 7">
        <text>D-mannitol 1-phosphate + NAD(+) = beta-D-fructose 6-phosphate + NADH + H(+)</text>
        <dbReference type="Rhea" id="RHEA:19661"/>
        <dbReference type="ChEBI" id="CHEBI:15378"/>
        <dbReference type="ChEBI" id="CHEBI:57540"/>
        <dbReference type="ChEBI" id="CHEBI:57634"/>
        <dbReference type="ChEBI" id="CHEBI:57945"/>
        <dbReference type="ChEBI" id="CHEBI:61381"/>
        <dbReference type="EC" id="1.1.1.17"/>
    </reaction>
</comment>